<sequence length="277" mass="30715">MRVMTWNLQGRVGQWEARHHAIEKVLHDAQPDVVMLQESWVEPDGKAQAHVLAERLGLFAVTAFELAGFDRYPQAPYWVVNAILTRWPSQILRAVPLHDENGVSTWRHVLIASVARPDEDGGPFIAAGTHLEHGLDRTLTRSAQMAHLHAEVSNAISPSGAWRDELPAIVAGDFNAVPWSDEIRQATGTSAPFVPGFVLVDAWDACGNVSRGDTWSSTNPLVPRRAVHPNRRLDYITTTFPRRRNCGSFQSCELIGLTPIDDIQPSDHYAVLAEVTL</sequence>
<reference evidence="10" key="1">
    <citation type="submission" date="2020-05" db="EMBL/GenBank/DDBJ databases">
        <authorList>
            <person name="Chiriac C."/>
            <person name="Salcher M."/>
            <person name="Ghai R."/>
            <person name="Kavagutti S V."/>
        </authorList>
    </citation>
    <scope>NUCLEOTIDE SEQUENCE</scope>
</reference>
<keyword evidence="3" id="KW-0540">Nuclease</keyword>
<dbReference type="Pfam" id="PF03372">
    <property type="entry name" value="Exo_endo_phos"/>
    <property type="match status" value="1"/>
</dbReference>
<keyword evidence="5" id="KW-0227">DNA damage</keyword>
<evidence type="ECO:0000256" key="5">
    <source>
        <dbReference type="ARBA" id="ARBA00022763"/>
    </source>
</evidence>
<accession>A0A6J6DGY3</accession>
<dbReference type="InterPro" id="IPR036691">
    <property type="entry name" value="Endo/exonu/phosph_ase_sf"/>
</dbReference>
<dbReference type="EMBL" id="CAEZTG010000047">
    <property type="protein sequence ID" value="CAB4562476.1"/>
    <property type="molecule type" value="Genomic_DNA"/>
</dbReference>
<protein>
    <submittedName>
        <fullName evidence="10">Unannotated protein</fullName>
    </submittedName>
</protein>
<comment type="cofactor">
    <cofactor evidence="1">
        <name>Mn(2+)</name>
        <dbReference type="ChEBI" id="CHEBI:29035"/>
    </cofactor>
</comment>
<evidence type="ECO:0000256" key="2">
    <source>
        <dbReference type="ARBA" id="ARBA00001946"/>
    </source>
</evidence>
<comment type="cofactor">
    <cofactor evidence="2">
        <name>Mg(2+)</name>
        <dbReference type="ChEBI" id="CHEBI:18420"/>
    </cofactor>
</comment>
<organism evidence="10">
    <name type="scientific">freshwater metagenome</name>
    <dbReference type="NCBI Taxonomy" id="449393"/>
    <lineage>
        <taxon>unclassified sequences</taxon>
        <taxon>metagenomes</taxon>
        <taxon>ecological metagenomes</taxon>
    </lineage>
</organism>
<dbReference type="PANTHER" id="PTHR15822:SF4">
    <property type="entry name" value="TYROSYL-DNA PHOSPHODIESTERASE 2"/>
    <property type="match status" value="1"/>
</dbReference>
<keyword evidence="7" id="KW-0460">Magnesium</keyword>
<keyword evidence="8" id="KW-0234">DNA repair</keyword>
<dbReference type="Gene3D" id="3.60.10.10">
    <property type="entry name" value="Endonuclease/exonuclease/phosphatase"/>
    <property type="match status" value="1"/>
</dbReference>
<dbReference type="GO" id="GO:0070260">
    <property type="term" value="F:5'-tyrosyl-DNA phosphodiesterase activity"/>
    <property type="evidence" value="ECO:0007669"/>
    <property type="project" value="TreeGrafter"/>
</dbReference>
<gene>
    <name evidence="10" type="ORF">UFOPK1603_00668</name>
</gene>
<evidence type="ECO:0000256" key="7">
    <source>
        <dbReference type="ARBA" id="ARBA00022842"/>
    </source>
</evidence>
<dbReference type="GO" id="GO:0006302">
    <property type="term" value="P:double-strand break repair"/>
    <property type="evidence" value="ECO:0007669"/>
    <property type="project" value="TreeGrafter"/>
</dbReference>
<dbReference type="InterPro" id="IPR005135">
    <property type="entry name" value="Endo/exonuclease/phosphatase"/>
</dbReference>
<evidence type="ECO:0000256" key="4">
    <source>
        <dbReference type="ARBA" id="ARBA00022723"/>
    </source>
</evidence>
<evidence type="ECO:0000259" key="9">
    <source>
        <dbReference type="Pfam" id="PF03372"/>
    </source>
</evidence>
<dbReference type="GO" id="GO:0016605">
    <property type="term" value="C:PML body"/>
    <property type="evidence" value="ECO:0007669"/>
    <property type="project" value="TreeGrafter"/>
</dbReference>
<name>A0A6J6DGY3_9ZZZZ</name>
<dbReference type="GO" id="GO:0046872">
    <property type="term" value="F:metal ion binding"/>
    <property type="evidence" value="ECO:0007669"/>
    <property type="project" value="UniProtKB-KW"/>
</dbReference>
<dbReference type="AlphaFoldDB" id="A0A6J6DGY3"/>
<evidence type="ECO:0000256" key="3">
    <source>
        <dbReference type="ARBA" id="ARBA00022722"/>
    </source>
</evidence>
<dbReference type="GO" id="GO:0003697">
    <property type="term" value="F:single-stranded DNA binding"/>
    <property type="evidence" value="ECO:0007669"/>
    <property type="project" value="TreeGrafter"/>
</dbReference>
<proteinExistence type="predicted"/>
<keyword evidence="6" id="KW-0378">Hydrolase</keyword>
<dbReference type="InterPro" id="IPR051547">
    <property type="entry name" value="TDP2-like"/>
</dbReference>
<dbReference type="GO" id="GO:0004518">
    <property type="term" value="F:nuclease activity"/>
    <property type="evidence" value="ECO:0007669"/>
    <property type="project" value="UniProtKB-KW"/>
</dbReference>
<keyword evidence="4" id="KW-0479">Metal-binding</keyword>
<dbReference type="PANTHER" id="PTHR15822">
    <property type="entry name" value="TRAF AND TNF RECEPTOR-ASSOCIATED PROTEIN"/>
    <property type="match status" value="1"/>
</dbReference>
<dbReference type="GO" id="GO:0005737">
    <property type="term" value="C:cytoplasm"/>
    <property type="evidence" value="ECO:0007669"/>
    <property type="project" value="TreeGrafter"/>
</dbReference>
<evidence type="ECO:0000313" key="10">
    <source>
        <dbReference type="EMBL" id="CAB4562476.1"/>
    </source>
</evidence>
<evidence type="ECO:0000256" key="6">
    <source>
        <dbReference type="ARBA" id="ARBA00022801"/>
    </source>
</evidence>
<dbReference type="SUPFAM" id="SSF56219">
    <property type="entry name" value="DNase I-like"/>
    <property type="match status" value="1"/>
</dbReference>
<evidence type="ECO:0000256" key="1">
    <source>
        <dbReference type="ARBA" id="ARBA00001936"/>
    </source>
</evidence>
<feature type="domain" description="Endonuclease/exonuclease/phosphatase" evidence="9">
    <location>
        <begin position="4"/>
        <end position="268"/>
    </location>
</feature>
<evidence type="ECO:0000256" key="8">
    <source>
        <dbReference type="ARBA" id="ARBA00023204"/>
    </source>
</evidence>